<keyword evidence="1" id="KW-0472">Membrane</keyword>
<evidence type="ECO:0000256" key="1">
    <source>
        <dbReference type="SAM" id="Phobius"/>
    </source>
</evidence>
<dbReference type="PROSITE" id="PS50106">
    <property type="entry name" value="PDZ"/>
    <property type="match status" value="1"/>
</dbReference>
<reference evidence="3" key="1">
    <citation type="submission" date="2025-08" db="UniProtKB">
        <authorList>
            <consortium name="Ensembl"/>
        </authorList>
    </citation>
    <scope>IDENTIFICATION</scope>
</reference>
<dbReference type="Proteomes" id="UP000257200">
    <property type="component" value="Unplaced"/>
</dbReference>
<dbReference type="AlphaFoldDB" id="A0A3Q1EUJ6"/>
<dbReference type="Ensembl" id="ENSAPOT00000004500.1">
    <property type="protein sequence ID" value="ENSAPOP00000007699.1"/>
    <property type="gene ID" value="ENSAPOG00000009712.1"/>
</dbReference>
<dbReference type="STRING" id="80966.ENSAPOP00000007699"/>
<dbReference type="PANTHER" id="PTHR19964:SF97">
    <property type="entry name" value="PDZ DOMAIN-CONTAINING PROTEIN"/>
    <property type="match status" value="1"/>
</dbReference>
<dbReference type="GeneTree" id="ENSGT00940000155136"/>
<keyword evidence="4" id="KW-1185">Reference proteome</keyword>
<dbReference type="CDD" id="cd06676">
    <property type="entry name" value="PDZ13_MUPP1-like"/>
    <property type="match status" value="1"/>
</dbReference>
<dbReference type="InterPro" id="IPR051342">
    <property type="entry name" value="PDZ_scaffold"/>
</dbReference>
<dbReference type="SMART" id="SM00228">
    <property type="entry name" value="PDZ"/>
    <property type="match status" value="1"/>
</dbReference>
<dbReference type="Gene3D" id="2.30.42.10">
    <property type="match status" value="1"/>
</dbReference>
<proteinExistence type="predicted"/>
<dbReference type="InParanoid" id="A0A3Q1EUJ6"/>
<name>A0A3Q1EUJ6_9TELE</name>
<evidence type="ECO:0000313" key="3">
    <source>
        <dbReference type="Ensembl" id="ENSAPOP00000007699.1"/>
    </source>
</evidence>
<dbReference type="InterPro" id="IPR001478">
    <property type="entry name" value="PDZ"/>
</dbReference>
<organism evidence="3 4">
    <name type="scientific">Acanthochromis polyacanthus</name>
    <name type="common">spiny chromis</name>
    <dbReference type="NCBI Taxonomy" id="80966"/>
    <lineage>
        <taxon>Eukaryota</taxon>
        <taxon>Metazoa</taxon>
        <taxon>Chordata</taxon>
        <taxon>Craniata</taxon>
        <taxon>Vertebrata</taxon>
        <taxon>Euteleostomi</taxon>
        <taxon>Actinopterygii</taxon>
        <taxon>Neopterygii</taxon>
        <taxon>Teleostei</taxon>
        <taxon>Neoteleostei</taxon>
        <taxon>Acanthomorphata</taxon>
        <taxon>Ovalentaria</taxon>
        <taxon>Pomacentridae</taxon>
        <taxon>Acanthochromis</taxon>
    </lineage>
</organism>
<sequence>MSGLQLQPDRTLFRCVVVIPCHLFLLLVVCLYLRLGPRPRSISLEKGSEGLGFSIVGGFGSPHGDLPIYVKTVFSKGAAAVDGRLKRGDQILTVNGESLQGATHEQAVAILKKQRGTVTLDVLS</sequence>
<dbReference type="SUPFAM" id="SSF50156">
    <property type="entry name" value="PDZ domain-like"/>
    <property type="match status" value="1"/>
</dbReference>
<dbReference type="InterPro" id="IPR036034">
    <property type="entry name" value="PDZ_sf"/>
</dbReference>
<evidence type="ECO:0000313" key="4">
    <source>
        <dbReference type="Proteomes" id="UP000257200"/>
    </source>
</evidence>
<feature type="domain" description="PDZ" evidence="2">
    <location>
        <begin position="41"/>
        <end position="124"/>
    </location>
</feature>
<keyword evidence="1" id="KW-0812">Transmembrane</keyword>
<protein>
    <recommendedName>
        <fullName evidence="2">PDZ domain-containing protein</fullName>
    </recommendedName>
</protein>
<keyword evidence="1" id="KW-1133">Transmembrane helix</keyword>
<evidence type="ECO:0000259" key="2">
    <source>
        <dbReference type="PROSITE" id="PS50106"/>
    </source>
</evidence>
<dbReference type="Pfam" id="PF00595">
    <property type="entry name" value="PDZ"/>
    <property type="match status" value="1"/>
</dbReference>
<accession>A0A3Q1EUJ6</accession>
<feature type="transmembrane region" description="Helical" evidence="1">
    <location>
        <begin position="12"/>
        <end position="35"/>
    </location>
</feature>
<reference evidence="3" key="2">
    <citation type="submission" date="2025-09" db="UniProtKB">
        <authorList>
            <consortium name="Ensembl"/>
        </authorList>
    </citation>
    <scope>IDENTIFICATION</scope>
</reference>
<dbReference type="PANTHER" id="PTHR19964">
    <property type="entry name" value="MULTIPLE PDZ DOMAIN PROTEIN"/>
    <property type="match status" value="1"/>
</dbReference>